<evidence type="ECO:0000259" key="1">
    <source>
        <dbReference type="Pfam" id="PF13547"/>
    </source>
</evidence>
<protein>
    <submittedName>
        <fullName evidence="4">Putative tail protein</fullName>
    </submittedName>
</protein>
<dbReference type="InterPro" id="IPR032876">
    <property type="entry name" value="J_dom"/>
</dbReference>
<proteinExistence type="predicted"/>
<dbReference type="RefSeq" id="WP_119061518.1">
    <property type="nucleotide sequence ID" value="NZ_QXDF01000001.1"/>
</dbReference>
<dbReference type="Pfam" id="PF13547">
    <property type="entry name" value="GTA_TIM"/>
    <property type="match status" value="1"/>
</dbReference>
<dbReference type="InterPro" id="IPR056490">
    <property type="entry name" value="Rcc01698_C"/>
</dbReference>
<dbReference type="Proteomes" id="UP000266273">
    <property type="component" value="Unassembled WGS sequence"/>
</dbReference>
<evidence type="ECO:0000313" key="4">
    <source>
        <dbReference type="EMBL" id="RIA56753.1"/>
    </source>
</evidence>
<sequence length="1349" mass="146070">MATLVLGAAGAAVGAAALPAGVSVLGATIGGAAIGRAVGTVAGAFIDNALFGASGQAQAVEASRLDDLQVTASTEGAAIPRVYGRARIGTQVIWATNLEEVVEESGGASGPSVLGKGLGSSDSGGGGKVYKYFANFAVGLCEGEISHIGRVWADGDEIDLSQFTYRVYKGTETQTPDSLIEAKEGAGNAPAYRGLAYIVFERMPLADFGNRIPQLNVEVFRPVDDLEKDIHAVCMIPAASEFVYEPNVTVLRDLGAGFWGNTNNNTRQPGTDWAVSLDNLQDTISNVDAVSLFVSWFGDDLRADRCDIRPKVDNDDKDTKPFSWRVQGLDRNDVPVVSSKPDGSVAYGGTPADRTVRDALVDLQDRGLKPVITPFLLMDVPANNGLTDPYTGASDQPVYPWRGRITCDPAPGATGSVDQTATARTQIESFVGTCQVSDFSISNGEVLYSGPAEWSYRRFILHYAHLAKAAETISGTPVEAFVIGTEQPYLTWVRDQNNAFPFVDALVQLAADVKQVLPNTKVTYAADWTEVAAYQTSRFGGPSGEVFFHLDPLWSSPNIDAIGVDNYWPLSDWRDGESHLDYLAGTPSIYDLDYLRGNIAGGEGYDWFYASKADRDAQNRTDITDSTYNKPWVYRYKDIKSWWQNQHYDRPGAVENSTPTAWVPESKPFWMMELGCPAVDKGSNQPNVFYDPKSSESQLPYYSNGTRDDLIQRRHLTAFLSWWDPNDPDFDEANNPQSSQYSGRMVDLNKVFIYTWDARPYPAFPYGGSFDMEGPFDLGLGAYLVEWSDSENWKFGHWITGRASDAPVSQAIRKVLEDYGFTGATIPTVSGDLSGYVIERNMSPRDALQPLETTFFLDTVESGGTIQLRARGQAKSLGAVDQDGVVETSRTAPRVSVTRAQETELPGRARISYFDAEGDYESASVETLKLTGASDRVSSVSLPAAARQSVMYAAAEKLLREQWAARERLSFSLPPSMMAAEPGDVITVGTGARNLPARITRVTQAESLQVEALTYEAGIYEELDAPDASSAPQVGIVYGPPQVAFMDLPLITGNEVPHAGYVAAFSSPFGGVDFYRSPATTGFTLNSRVATPSTVGETQTDLYSGPTSRFDRGNILRVKLFSPDVTLESVTELALFDGANTLAVEGASGNWEVLQFRDVQLVSQGVYDLTYLLRGQYGTEDAMADPVPAGARVVLLDGGQVQVEMSQDEIGLPYYWRYGPSPVALDNFAYTTVQHAFTGRGLKPFSPVHVKGERDGAGNLTISWIRRARVNGDAWEPSVVPLNEPSESYEIDVLDGGNVVRTLTATTSSVVYSAADQAADFGAAQSSVDVVVYQISEIVGRGVGRAATV</sequence>
<dbReference type="EMBL" id="QXDF01000001">
    <property type="protein sequence ID" value="RIA56753.1"/>
    <property type="molecule type" value="Genomic_DNA"/>
</dbReference>
<dbReference type="Pfam" id="PF23666">
    <property type="entry name" value="Rcc01698_C"/>
    <property type="match status" value="1"/>
</dbReference>
<organism evidence="4 5">
    <name type="scientific">Dichotomicrobium thermohalophilum</name>
    <dbReference type="NCBI Taxonomy" id="933063"/>
    <lineage>
        <taxon>Bacteria</taxon>
        <taxon>Pseudomonadati</taxon>
        <taxon>Pseudomonadota</taxon>
        <taxon>Alphaproteobacteria</taxon>
        <taxon>Hyphomicrobiales</taxon>
        <taxon>Hyphomicrobiaceae</taxon>
        <taxon>Dichotomicrobium</taxon>
    </lineage>
</organism>
<feature type="domain" description="Tip attachment protein J" evidence="2">
    <location>
        <begin position="840"/>
        <end position="1003"/>
    </location>
</feature>
<evidence type="ECO:0000259" key="2">
    <source>
        <dbReference type="Pfam" id="PF13550"/>
    </source>
</evidence>
<comment type="caution">
    <text evidence="4">The sequence shown here is derived from an EMBL/GenBank/DDBJ whole genome shotgun (WGS) entry which is preliminary data.</text>
</comment>
<feature type="domain" description="GTA TIM-barrel-like" evidence="1">
    <location>
        <begin position="454"/>
        <end position="765"/>
    </location>
</feature>
<dbReference type="Gene3D" id="3.20.20.80">
    <property type="entry name" value="Glycosidases"/>
    <property type="match status" value="1"/>
</dbReference>
<dbReference type="InterPro" id="IPR025195">
    <property type="entry name" value="GTA_TIM_dom"/>
</dbReference>
<accession>A0A397Q706</accession>
<evidence type="ECO:0000259" key="3">
    <source>
        <dbReference type="Pfam" id="PF23666"/>
    </source>
</evidence>
<dbReference type="Pfam" id="PF13550">
    <property type="entry name" value="Phage-tail_3"/>
    <property type="match status" value="1"/>
</dbReference>
<feature type="domain" description="Rcc01698-like C-terminal" evidence="3">
    <location>
        <begin position="1093"/>
        <end position="1194"/>
    </location>
</feature>
<dbReference type="OrthoDB" id="8445115at2"/>
<gene>
    <name evidence="4" type="ORF">BXY53_1863</name>
</gene>
<dbReference type="CDD" id="cd19607">
    <property type="entry name" value="GTA_TIM-barrel-like"/>
    <property type="match status" value="1"/>
</dbReference>
<keyword evidence="5" id="KW-1185">Reference proteome</keyword>
<evidence type="ECO:0000313" key="5">
    <source>
        <dbReference type="Proteomes" id="UP000266273"/>
    </source>
</evidence>
<name>A0A397Q706_9HYPH</name>
<reference evidence="4 5" key="1">
    <citation type="submission" date="2018-08" db="EMBL/GenBank/DDBJ databases">
        <title>Genomic Encyclopedia of Archaeal and Bacterial Type Strains, Phase II (KMG-II): from individual species to whole genera.</title>
        <authorList>
            <person name="Goeker M."/>
        </authorList>
    </citation>
    <scope>NUCLEOTIDE SEQUENCE [LARGE SCALE GENOMIC DNA]</scope>
    <source>
        <strain evidence="4 5">DSM 5002</strain>
    </source>
</reference>